<feature type="transmembrane region" description="Helical" evidence="1">
    <location>
        <begin position="129"/>
        <end position="149"/>
    </location>
</feature>
<keyword evidence="1" id="KW-0472">Membrane</keyword>
<keyword evidence="1" id="KW-0812">Transmembrane</keyword>
<feature type="transmembrane region" description="Helical" evidence="1">
    <location>
        <begin position="21"/>
        <end position="38"/>
    </location>
</feature>
<protein>
    <recommendedName>
        <fullName evidence="4">Transmembrane protein</fullName>
    </recommendedName>
</protein>
<dbReference type="EMBL" id="WNDS01000001">
    <property type="protein sequence ID" value="KAF1017657.1"/>
    <property type="molecule type" value="Genomic_DNA"/>
</dbReference>
<dbReference type="Proteomes" id="UP000487117">
    <property type="component" value="Unassembled WGS sequence"/>
</dbReference>
<sequence>MLHRWEGLVQGREGRTIWSKPGAALISAWALLCLPWLLGLKTILFDAVQQFFPAVSFSVEQLRHLQAPWWNPYLFGGYPQVADPQMMTLQPTMVLPMMLAPASLHLFTVVVLLHVLIGGLGALRLARSFGLSAPAQWFFAMVLMFGGVAASRLQHTPMIISYSLLSWLWLGLSRVRRQGRARDILLAGTAGGLCALQLTQVTYFIILASALYAMGAVLLAPGNRFRLASQLAAVALIAAVASAPPNGFQRWHGWETPIATA</sequence>
<feature type="transmembrane region" description="Helical" evidence="1">
    <location>
        <begin position="225"/>
        <end position="243"/>
    </location>
</feature>
<evidence type="ECO:0000313" key="3">
    <source>
        <dbReference type="Proteomes" id="UP000487117"/>
    </source>
</evidence>
<reference evidence="3" key="1">
    <citation type="journal article" date="2020" name="MBio">
        <title>Horizontal gene transfer to a defensive symbiont with a reduced genome amongst a multipartite beetle microbiome.</title>
        <authorList>
            <person name="Waterworth S.C."/>
            <person name="Florez L.V."/>
            <person name="Rees E.R."/>
            <person name="Hertweck C."/>
            <person name="Kaltenpoth M."/>
            <person name="Kwan J.C."/>
        </authorList>
    </citation>
    <scope>NUCLEOTIDE SEQUENCE [LARGE SCALE GENOMIC DNA]</scope>
</reference>
<proteinExistence type="predicted"/>
<organism evidence="2 3">
    <name type="scientific">Stenotrophomonas maltophilia</name>
    <name type="common">Pseudomonas maltophilia</name>
    <name type="synonym">Xanthomonas maltophilia</name>
    <dbReference type="NCBI Taxonomy" id="40324"/>
    <lineage>
        <taxon>Bacteria</taxon>
        <taxon>Pseudomonadati</taxon>
        <taxon>Pseudomonadota</taxon>
        <taxon>Gammaproteobacteria</taxon>
        <taxon>Lysobacterales</taxon>
        <taxon>Lysobacteraceae</taxon>
        <taxon>Stenotrophomonas</taxon>
        <taxon>Stenotrophomonas maltophilia group</taxon>
    </lineage>
</organism>
<evidence type="ECO:0000313" key="2">
    <source>
        <dbReference type="EMBL" id="KAF1017657.1"/>
    </source>
</evidence>
<evidence type="ECO:0000256" key="1">
    <source>
        <dbReference type="SAM" id="Phobius"/>
    </source>
</evidence>
<feature type="transmembrane region" description="Helical" evidence="1">
    <location>
        <begin position="155"/>
        <end position="172"/>
    </location>
</feature>
<comment type="caution">
    <text evidence="2">The sequence shown here is derived from an EMBL/GenBank/DDBJ whole genome shotgun (WGS) entry which is preliminary data.</text>
</comment>
<feature type="transmembrane region" description="Helical" evidence="1">
    <location>
        <begin position="93"/>
        <end position="117"/>
    </location>
</feature>
<accession>A0A7V8FKF7</accession>
<gene>
    <name evidence="2" type="ORF">GAK31_00925</name>
</gene>
<dbReference type="AlphaFoldDB" id="A0A7V8FKF7"/>
<feature type="transmembrane region" description="Helical" evidence="1">
    <location>
        <begin position="184"/>
        <end position="213"/>
    </location>
</feature>
<keyword evidence="1" id="KW-1133">Transmembrane helix</keyword>
<name>A0A7V8FKF7_STEMA</name>
<evidence type="ECO:0008006" key="4">
    <source>
        <dbReference type="Google" id="ProtNLM"/>
    </source>
</evidence>